<sequence length="87" mass="9333">MDSVNAKLGENFTGRILVAALLATVSIIIFTTSSDFSTTNAFSCHETGVTHVLVTGGAGYASALTPQRFILCNYSYIFYSGRSFLSH</sequence>
<protein>
    <submittedName>
        <fullName evidence="1">Uncharacterized protein</fullName>
    </submittedName>
</protein>
<evidence type="ECO:0000313" key="2">
    <source>
        <dbReference type="Proteomes" id="UP001163603"/>
    </source>
</evidence>
<keyword evidence="2" id="KW-1185">Reference proteome</keyword>
<name>A0ACC0Y1N1_9ROSI</name>
<gene>
    <name evidence="1" type="ORF">Pint_36338</name>
</gene>
<accession>A0ACC0Y1N1</accession>
<dbReference type="EMBL" id="CM047744">
    <property type="protein sequence ID" value="KAJ0028115.1"/>
    <property type="molecule type" value="Genomic_DNA"/>
</dbReference>
<reference evidence="2" key="1">
    <citation type="journal article" date="2023" name="G3 (Bethesda)">
        <title>Genome assembly and association tests identify interacting loci associated with vigor, precocity, and sex in interspecific pistachio rootstocks.</title>
        <authorList>
            <person name="Palmer W."/>
            <person name="Jacygrad E."/>
            <person name="Sagayaradj S."/>
            <person name="Cavanaugh K."/>
            <person name="Han R."/>
            <person name="Bertier L."/>
            <person name="Beede B."/>
            <person name="Kafkas S."/>
            <person name="Golino D."/>
            <person name="Preece J."/>
            <person name="Michelmore R."/>
        </authorList>
    </citation>
    <scope>NUCLEOTIDE SEQUENCE [LARGE SCALE GENOMIC DNA]</scope>
</reference>
<dbReference type="Proteomes" id="UP001163603">
    <property type="component" value="Chromosome 9"/>
</dbReference>
<proteinExistence type="predicted"/>
<comment type="caution">
    <text evidence="1">The sequence shown here is derived from an EMBL/GenBank/DDBJ whole genome shotgun (WGS) entry which is preliminary data.</text>
</comment>
<organism evidence="1 2">
    <name type="scientific">Pistacia integerrima</name>
    <dbReference type="NCBI Taxonomy" id="434235"/>
    <lineage>
        <taxon>Eukaryota</taxon>
        <taxon>Viridiplantae</taxon>
        <taxon>Streptophyta</taxon>
        <taxon>Embryophyta</taxon>
        <taxon>Tracheophyta</taxon>
        <taxon>Spermatophyta</taxon>
        <taxon>Magnoliopsida</taxon>
        <taxon>eudicotyledons</taxon>
        <taxon>Gunneridae</taxon>
        <taxon>Pentapetalae</taxon>
        <taxon>rosids</taxon>
        <taxon>malvids</taxon>
        <taxon>Sapindales</taxon>
        <taxon>Anacardiaceae</taxon>
        <taxon>Pistacia</taxon>
    </lineage>
</organism>
<evidence type="ECO:0000313" key="1">
    <source>
        <dbReference type="EMBL" id="KAJ0028115.1"/>
    </source>
</evidence>